<sequence>MSLIKLQKFFKKKSVKYSIPFLVLVVGGSFGLKQFTENRYRFRRNQILSKDEAEKWGITKKDKSEVTLESEFEKVKQININNWENKRGPRPWEEVTQ</sequence>
<protein>
    <recommendedName>
        <fullName evidence="3">Cytochrome c oxidase assembly protein COX16 homolog, mitochondrial</fullName>
    </recommendedName>
</protein>
<keyword evidence="7" id="KW-0496">Mitochondrion</keyword>
<dbReference type="PANTHER" id="PTHR17130:SF14">
    <property type="entry name" value="CYTOCHROME C OXIDASE ASSEMBLY PROTEIN COX16 HOMOLOG, MITOCHONDRIAL"/>
    <property type="match status" value="1"/>
</dbReference>
<dbReference type="Pfam" id="PF14138">
    <property type="entry name" value="COX16"/>
    <property type="match status" value="1"/>
</dbReference>
<keyword evidence="4" id="KW-0812">Transmembrane</keyword>
<dbReference type="EMBL" id="JAOYFB010000037">
    <property type="protein sequence ID" value="KAK4022356.1"/>
    <property type="molecule type" value="Genomic_DNA"/>
</dbReference>
<comment type="similarity">
    <text evidence="2">Belongs to the COX16 family.</text>
</comment>
<dbReference type="InterPro" id="IPR020164">
    <property type="entry name" value="Cyt_c_Oxase_assmbl_COX16"/>
</dbReference>
<comment type="caution">
    <text evidence="9">The sequence shown here is derived from an EMBL/GenBank/DDBJ whole genome shotgun (WGS) entry which is preliminary data.</text>
</comment>
<evidence type="ECO:0000256" key="5">
    <source>
        <dbReference type="ARBA" id="ARBA00022792"/>
    </source>
</evidence>
<evidence type="ECO:0000256" key="3">
    <source>
        <dbReference type="ARBA" id="ARBA00021814"/>
    </source>
</evidence>
<reference evidence="9 10" key="1">
    <citation type="journal article" date="2023" name="Nucleic Acids Res.">
        <title>The hologenome of Daphnia magna reveals possible DNA methylation and microbiome-mediated evolution of the host genome.</title>
        <authorList>
            <person name="Chaturvedi A."/>
            <person name="Li X."/>
            <person name="Dhandapani V."/>
            <person name="Marshall H."/>
            <person name="Kissane S."/>
            <person name="Cuenca-Cambronero M."/>
            <person name="Asole G."/>
            <person name="Calvet F."/>
            <person name="Ruiz-Romero M."/>
            <person name="Marangio P."/>
            <person name="Guigo R."/>
            <person name="Rago D."/>
            <person name="Mirbahai L."/>
            <person name="Eastwood N."/>
            <person name="Colbourne J.K."/>
            <person name="Zhou J."/>
            <person name="Mallon E."/>
            <person name="Orsini L."/>
        </authorList>
    </citation>
    <scope>NUCLEOTIDE SEQUENCE [LARGE SCALE GENOMIC DNA]</scope>
    <source>
        <strain evidence="9">LRV0_1</strain>
    </source>
</reference>
<name>A0ABR0AB39_9CRUS</name>
<evidence type="ECO:0000256" key="1">
    <source>
        <dbReference type="ARBA" id="ARBA00004434"/>
    </source>
</evidence>
<evidence type="ECO:0000256" key="7">
    <source>
        <dbReference type="ARBA" id="ARBA00023128"/>
    </source>
</evidence>
<keyword evidence="8" id="KW-0472">Membrane</keyword>
<dbReference type="PANTHER" id="PTHR17130">
    <property type="entry name" value="MITOCHONDRIAL OUTER MEMBRANE PROTEIN 25"/>
    <property type="match status" value="1"/>
</dbReference>
<keyword evidence="6" id="KW-1133">Transmembrane helix</keyword>
<evidence type="ECO:0000313" key="10">
    <source>
        <dbReference type="Proteomes" id="UP001234178"/>
    </source>
</evidence>
<dbReference type="Proteomes" id="UP001234178">
    <property type="component" value="Unassembled WGS sequence"/>
</dbReference>
<keyword evidence="5" id="KW-0999">Mitochondrion inner membrane</keyword>
<keyword evidence="10" id="KW-1185">Reference proteome</keyword>
<evidence type="ECO:0000256" key="6">
    <source>
        <dbReference type="ARBA" id="ARBA00022989"/>
    </source>
</evidence>
<evidence type="ECO:0000313" key="9">
    <source>
        <dbReference type="EMBL" id="KAK4022356.1"/>
    </source>
</evidence>
<accession>A0ABR0AB39</accession>
<evidence type="ECO:0000256" key="4">
    <source>
        <dbReference type="ARBA" id="ARBA00022692"/>
    </source>
</evidence>
<evidence type="ECO:0000256" key="8">
    <source>
        <dbReference type="ARBA" id="ARBA00023136"/>
    </source>
</evidence>
<comment type="subcellular location">
    <subcellularLocation>
        <location evidence="1">Mitochondrion inner membrane</location>
        <topology evidence="1">Single-pass membrane protein</topology>
    </subcellularLocation>
</comment>
<gene>
    <name evidence="9" type="ORF">OUZ56_007827</name>
</gene>
<evidence type="ECO:0000256" key="2">
    <source>
        <dbReference type="ARBA" id="ARBA00008370"/>
    </source>
</evidence>
<organism evidence="9 10">
    <name type="scientific">Daphnia magna</name>
    <dbReference type="NCBI Taxonomy" id="35525"/>
    <lineage>
        <taxon>Eukaryota</taxon>
        <taxon>Metazoa</taxon>
        <taxon>Ecdysozoa</taxon>
        <taxon>Arthropoda</taxon>
        <taxon>Crustacea</taxon>
        <taxon>Branchiopoda</taxon>
        <taxon>Diplostraca</taxon>
        <taxon>Cladocera</taxon>
        <taxon>Anomopoda</taxon>
        <taxon>Daphniidae</taxon>
        <taxon>Daphnia</taxon>
    </lineage>
</organism>
<proteinExistence type="inferred from homology"/>